<dbReference type="Proteomes" id="UP000324222">
    <property type="component" value="Unassembled WGS sequence"/>
</dbReference>
<organism evidence="1 2">
    <name type="scientific">Portunus trituberculatus</name>
    <name type="common">Swimming crab</name>
    <name type="synonym">Neptunus trituberculatus</name>
    <dbReference type="NCBI Taxonomy" id="210409"/>
    <lineage>
        <taxon>Eukaryota</taxon>
        <taxon>Metazoa</taxon>
        <taxon>Ecdysozoa</taxon>
        <taxon>Arthropoda</taxon>
        <taxon>Crustacea</taxon>
        <taxon>Multicrustacea</taxon>
        <taxon>Malacostraca</taxon>
        <taxon>Eumalacostraca</taxon>
        <taxon>Eucarida</taxon>
        <taxon>Decapoda</taxon>
        <taxon>Pleocyemata</taxon>
        <taxon>Brachyura</taxon>
        <taxon>Eubrachyura</taxon>
        <taxon>Portunoidea</taxon>
        <taxon>Portunidae</taxon>
        <taxon>Portuninae</taxon>
        <taxon>Portunus</taxon>
    </lineage>
</organism>
<evidence type="ECO:0000313" key="2">
    <source>
        <dbReference type="Proteomes" id="UP000324222"/>
    </source>
</evidence>
<proteinExistence type="predicted"/>
<dbReference type="EMBL" id="VSRR010000107">
    <property type="protein sequence ID" value="MPC10221.1"/>
    <property type="molecule type" value="Genomic_DNA"/>
</dbReference>
<name>A0A5B7CN13_PORTR</name>
<keyword evidence="2" id="KW-1185">Reference proteome</keyword>
<evidence type="ECO:0000313" key="1">
    <source>
        <dbReference type="EMBL" id="MPC10221.1"/>
    </source>
</evidence>
<gene>
    <name evidence="1" type="ORF">E2C01_002853</name>
</gene>
<reference evidence="1 2" key="1">
    <citation type="submission" date="2019-05" db="EMBL/GenBank/DDBJ databases">
        <title>Another draft genome of Portunus trituberculatus and its Hox gene families provides insights of decapod evolution.</title>
        <authorList>
            <person name="Jeong J.-H."/>
            <person name="Song I."/>
            <person name="Kim S."/>
            <person name="Choi T."/>
            <person name="Kim D."/>
            <person name="Ryu S."/>
            <person name="Kim W."/>
        </authorList>
    </citation>
    <scope>NUCLEOTIDE SEQUENCE [LARGE SCALE GENOMIC DNA]</scope>
    <source>
        <tissue evidence="1">Muscle</tissue>
    </source>
</reference>
<comment type="caution">
    <text evidence="1">The sequence shown here is derived from an EMBL/GenBank/DDBJ whole genome shotgun (WGS) entry which is preliminary data.</text>
</comment>
<protein>
    <submittedName>
        <fullName evidence="1">Uncharacterized protein</fullName>
    </submittedName>
</protein>
<dbReference type="AlphaFoldDB" id="A0A5B7CN13"/>
<accession>A0A5B7CN13</accession>
<sequence>MEKEKLGNGGQASDGYLSFCQPPPPLRTFLSLPFMMTSRRRPAESLMNRAIRSMTGAVWFELVNRVISGVAGCGACRHYDNHLAWRAHRAARGGARAAVPLKQ</sequence>